<protein>
    <submittedName>
        <fullName evidence="2">Uncharacterized protein</fullName>
    </submittedName>
</protein>
<dbReference type="EMBL" id="CAJJDN010000028">
    <property type="protein sequence ID" value="CAD8071987.1"/>
    <property type="molecule type" value="Genomic_DNA"/>
</dbReference>
<proteinExistence type="predicted"/>
<evidence type="ECO:0000313" key="3">
    <source>
        <dbReference type="Proteomes" id="UP000692954"/>
    </source>
</evidence>
<comment type="caution">
    <text evidence="2">The sequence shown here is derived from an EMBL/GenBank/DDBJ whole genome shotgun (WGS) entry which is preliminary data.</text>
</comment>
<gene>
    <name evidence="2" type="ORF">PSON_ATCC_30995.1.T0280365</name>
</gene>
<keyword evidence="3" id="KW-1185">Reference proteome</keyword>
<feature type="region of interest" description="Disordered" evidence="1">
    <location>
        <begin position="1"/>
        <end position="22"/>
    </location>
</feature>
<organism evidence="2 3">
    <name type="scientific">Paramecium sonneborni</name>
    <dbReference type="NCBI Taxonomy" id="65129"/>
    <lineage>
        <taxon>Eukaryota</taxon>
        <taxon>Sar</taxon>
        <taxon>Alveolata</taxon>
        <taxon>Ciliophora</taxon>
        <taxon>Intramacronucleata</taxon>
        <taxon>Oligohymenophorea</taxon>
        <taxon>Peniculida</taxon>
        <taxon>Parameciidae</taxon>
        <taxon>Paramecium</taxon>
    </lineage>
</organism>
<evidence type="ECO:0000256" key="1">
    <source>
        <dbReference type="SAM" id="MobiDB-lite"/>
    </source>
</evidence>
<dbReference type="Proteomes" id="UP000692954">
    <property type="component" value="Unassembled WGS sequence"/>
</dbReference>
<reference evidence="2" key="1">
    <citation type="submission" date="2021-01" db="EMBL/GenBank/DDBJ databases">
        <authorList>
            <consortium name="Genoscope - CEA"/>
            <person name="William W."/>
        </authorList>
    </citation>
    <scope>NUCLEOTIDE SEQUENCE</scope>
</reference>
<evidence type="ECO:0000313" key="2">
    <source>
        <dbReference type="EMBL" id="CAD8071987.1"/>
    </source>
</evidence>
<sequence>MGVCVSKEKQKRSSKQSTKSQLSLQNFMITQDKQTTNLYQSTKIHVGTQPKEYDYTNPHRQYNVVLNGVVFAVVNSVERSFNEEPMNHDI</sequence>
<accession>A0A8S1LWX7</accession>
<name>A0A8S1LWX7_9CILI</name>
<dbReference type="AlphaFoldDB" id="A0A8S1LWX7"/>